<accession>A0A419V8M5</accession>
<dbReference type="InterPro" id="IPR025887">
    <property type="entry name" value="Glyco_hydro_31_N_dom"/>
</dbReference>
<dbReference type="Gene3D" id="2.60.40.1180">
    <property type="entry name" value="Golgi alpha-mannosidase II"/>
    <property type="match status" value="1"/>
</dbReference>
<evidence type="ECO:0000256" key="1">
    <source>
        <dbReference type="ARBA" id="ARBA00007806"/>
    </source>
</evidence>
<feature type="domain" description="Glycoside hydrolase family 31 N-terminal" evidence="4">
    <location>
        <begin position="28"/>
        <end position="221"/>
    </location>
</feature>
<dbReference type="CDD" id="cd06599">
    <property type="entry name" value="GH31_glycosidase_Aec37"/>
    <property type="match status" value="1"/>
</dbReference>
<dbReference type="PANTHER" id="PTHR22762">
    <property type="entry name" value="ALPHA-GLUCOSIDASE"/>
    <property type="match status" value="1"/>
</dbReference>
<dbReference type="RefSeq" id="WP_120191788.1">
    <property type="nucleotide sequence ID" value="NZ_RAPK01000006.1"/>
</dbReference>
<gene>
    <name evidence="6" type="ORF">ATL39_0597</name>
</gene>
<dbReference type="Pfam" id="PF13802">
    <property type="entry name" value="Gal_mutarotas_2"/>
    <property type="match status" value="1"/>
</dbReference>
<protein>
    <submittedName>
        <fullName evidence="6">Alpha-glucosidase</fullName>
    </submittedName>
</protein>
<dbReference type="Gene3D" id="3.20.20.80">
    <property type="entry name" value="Glycosidases"/>
    <property type="match status" value="1"/>
</dbReference>
<feature type="domain" description="Glycosyl hydrolase family 31 C-terminal" evidence="5">
    <location>
        <begin position="603"/>
        <end position="690"/>
    </location>
</feature>
<dbReference type="InterPro" id="IPR048395">
    <property type="entry name" value="Glyco_hydro_31_C"/>
</dbReference>
<name>A0A419V8M5_9BACL</name>
<keyword evidence="2" id="KW-0378">Hydrolase</keyword>
<dbReference type="GO" id="GO:0004553">
    <property type="term" value="F:hydrolase activity, hydrolyzing O-glycosyl compounds"/>
    <property type="evidence" value="ECO:0007669"/>
    <property type="project" value="InterPro"/>
</dbReference>
<dbReference type="SUPFAM" id="SSF51011">
    <property type="entry name" value="Glycosyl hydrolase domain"/>
    <property type="match status" value="1"/>
</dbReference>
<evidence type="ECO:0000256" key="2">
    <source>
        <dbReference type="RuleBase" id="RU361185"/>
    </source>
</evidence>
<dbReference type="GO" id="GO:0005975">
    <property type="term" value="P:carbohydrate metabolic process"/>
    <property type="evidence" value="ECO:0007669"/>
    <property type="project" value="InterPro"/>
</dbReference>
<evidence type="ECO:0000313" key="6">
    <source>
        <dbReference type="EMBL" id="RKD76380.1"/>
    </source>
</evidence>
<dbReference type="OrthoDB" id="176168at2"/>
<dbReference type="SUPFAM" id="SSF74650">
    <property type="entry name" value="Galactose mutarotase-like"/>
    <property type="match status" value="1"/>
</dbReference>
<dbReference type="PANTHER" id="PTHR22762:SF165">
    <property type="entry name" value="PUTATIVE (AFU_ORTHOLOGUE AFUA_1G06560)-RELATED"/>
    <property type="match status" value="1"/>
</dbReference>
<comment type="caution">
    <text evidence="6">The sequence shown here is derived from an EMBL/GenBank/DDBJ whole genome shotgun (WGS) entry which is preliminary data.</text>
</comment>
<proteinExistence type="inferred from homology"/>
<feature type="domain" description="Glycoside hydrolase family 31 TIM barrel" evidence="3">
    <location>
        <begin position="267"/>
        <end position="593"/>
    </location>
</feature>
<keyword evidence="7" id="KW-1185">Reference proteome</keyword>
<dbReference type="CDD" id="cd14752">
    <property type="entry name" value="GH31_N"/>
    <property type="match status" value="1"/>
</dbReference>
<dbReference type="Pfam" id="PF01055">
    <property type="entry name" value="Glyco_hydro_31_2nd"/>
    <property type="match status" value="1"/>
</dbReference>
<reference evidence="6 7" key="1">
    <citation type="submission" date="2018-09" db="EMBL/GenBank/DDBJ databases">
        <title>Genomic Encyclopedia of Archaeal and Bacterial Type Strains, Phase II (KMG-II): from individual species to whole genera.</title>
        <authorList>
            <person name="Goeker M."/>
        </authorList>
    </citation>
    <scope>NUCLEOTIDE SEQUENCE [LARGE SCALE GENOMIC DNA]</scope>
    <source>
        <strain evidence="6 7">DSM 17008</strain>
    </source>
</reference>
<organism evidence="6 7">
    <name type="scientific">Sinobaca qinghaiensis</name>
    <dbReference type="NCBI Taxonomy" id="342944"/>
    <lineage>
        <taxon>Bacteria</taxon>
        <taxon>Bacillati</taxon>
        <taxon>Bacillota</taxon>
        <taxon>Bacilli</taxon>
        <taxon>Bacillales</taxon>
        <taxon>Sporolactobacillaceae</taxon>
        <taxon>Sinobaca</taxon>
    </lineage>
</organism>
<sequence length="782" mass="90401">MTTDTTFHMIKNEMNALTLHSPFYEVYVSIYVLKADVIRTTVTKHSPEIPIHSWAIAPGDTEMPLEGVDRQEISELFERPSYQLEENDTQLILTTEKIKLVINKTHLHLTWYAIDNETKEEVWAAEDRSTQAYFFQIAKKAPVSHYLTRKPGELYFGLGEKTGNVNKYGERYRMLNIDAMGYDAEKTDPLYKHIPYYVTYSESSGLAYGLYYDDYNECAFDLGKEKDNYHGSYRYFETRSEFLDYYFILGPDVPEVTKTFSWLTGRPARMPKWSYGYSGSTMTYTDEPRSQERLGEFIENCRTHNIPCSSFHLSSGYTSIQDKRYVFHWNREKFPEPKRFAEDFHKESINIIANIKPSLLVNHPKFKEASEQGMTIKNEDEEPLQQQFWDDLGVYLDFTNEKTISWWKENVKEQLLHNGIDSTWNDNNEFEVWDPDAVIDLFGKKGRFQDYRAIFPMLMTKVSLAAQLEHDPGRRPFLVTRSGSAGIGRYAQTWTGDNDTSWHTLKYNIKMAIGLSLSGVYNFGHDTGGFAGGAPEPELLLRWIQSNIYYPRFTIHSWNDDNTVNEPWMYPEITEKVSGTMNWHRRLSGYLYSIGNHSSTDYEPIVRPVFYNFPKDPVTYKENDEFMLGGDLLVCTIVEPEQRERTVYLPTHDGGWYDLYTEKWYEGGQDVSVPAPLEYTPVMVKGGSILPIEEETQVRVQLYPAAAGTSVSFSYCTSTEADGKEETAQFDMTMETSDSAISVSVHKTETAEGRPQQFAFHMPSSETRTLWINGEETALFHT</sequence>
<evidence type="ECO:0000259" key="3">
    <source>
        <dbReference type="Pfam" id="PF01055"/>
    </source>
</evidence>
<dbReference type="AlphaFoldDB" id="A0A419V8M5"/>
<comment type="similarity">
    <text evidence="1 2">Belongs to the glycosyl hydrolase 31 family.</text>
</comment>
<dbReference type="InterPro" id="IPR017853">
    <property type="entry name" value="GH"/>
</dbReference>
<dbReference type="EMBL" id="RAPK01000006">
    <property type="protein sequence ID" value="RKD76380.1"/>
    <property type="molecule type" value="Genomic_DNA"/>
</dbReference>
<dbReference type="InterPro" id="IPR011013">
    <property type="entry name" value="Gal_mutarotase_sf_dom"/>
</dbReference>
<dbReference type="Gene3D" id="2.60.40.1760">
    <property type="entry name" value="glycosyl hydrolase (family 31)"/>
    <property type="match status" value="1"/>
</dbReference>
<keyword evidence="2" id="KW-0326">Glycosidase</keyword>
<dbReference type="Pfam" id="PF21365">
    <property type="entry name" value="Glyco_hydro_31_3rd"/>
    <property type="match status" value="1"/>
</dbReference>
<dbReference type="InterPro" id="IPR000322">
    <property type="entry name" value="Glyco_hydro_31_TIM"/>
</dbReference>
<dbReference type="SUPFAM" id="SSF51445">
    <property type="entry name" value="(Trans)glycosidases"/>
    <property type="match status" value="1"/>
</dbReference>
<evidence type="ECO:0000313" key="7">
    <source>
        <dbReference type="Proteomes" id="UP000285120"/>
    </source>
</evidence>
<evidence type="ECO:0000259" key="4">
    <source>
        <dbReference type="Pfam" id="PF13802"/>
    </source>
</evidence>
<dbReference type="GO" id="GO:0030246">
    <property type="term" value="F:carbohydrate binding"/>
    <property type="evidence" value="ECO:0007669"/>
    <property type="project" value="InterPro"/>
</dbReference>
<dbReference type="Proteomes" id="UP000285120">
    <property type="component" value="Unassembled WGS sequence"/>
</dbReference>
<evidence type="ECO:0000259" key="5">
    <source>
        <dbReference type="Pfam" id="PF21365"/>
    </source>
</evidence>
<dbReference type="InterPro" id="IPR013780">
    <property type="entry name" value="Glyco_hydro_b"/>
</dbReference>